<dbReference type="Gene3D" id="1.10.510.10">
    <property type="entry name" value="Transferase(Phosphotransferase) domain 1"/>
    <property type="match status" value="1"/>
</dbReference>
<feature type="compositionally biased region" description="Acidic residues" evidence="1">
    <location>
        <begin position="451"/>
        <end position="478"/>
    </location>
</feature>
<dbReference type="EMBL" id="SNRW01011037">
    <property type="protein sequence ID" value="KAA6375713.1"/>
    <property type="molecule type" value="Genomic_DNA"/>
</dbReference>
<name>A0A5J4UZR6_9EUKA</name>
<dbReference type="Gene3D" id="1.25.10.10">
    <property type="entry name" value="Leucine-rich Repeat Variant"/>
    <property type="match status" value="1"/>
</dbReference>
<accession>A0A5J4UZR6</accession>
<protein>
    <recommendedName>
        <fullName evidence="2">Protein kinase domain-containing protein</fullName>
    </recommendedName>
</protein>
<comment type="caution">
    <text evidence="3">The sequence shown here is derived from an EMBL/GenBank/DDBJ whole genome shotgun (WGS) entry which is preliminary data.</text>
</comment>
<proteinExistence type="predicted"/>
<dbReference type="SUPFAM" id="SSF56112">
    <property type="entry name" value="Protein kinase-like (PK-like)"/>
    <property type="match status" value="1"/>
</dbReference>
<dbReference type="PANTHER" id="PTHR24348">
    <property type="entry name" value="SERINE/THREONINE-PROTEIN KINASE UNC-51-RELATED"/>
    <property type="match status" value="1"/>
</dbReference>
<dbReference type="GO" id="GO:0004674">
    <property type="term" value="F:protein serine/threonine kinase activity"/>
    <property type="evidence" value="ECO:0007669"/>
    <property type="project" value="InterPro"/>
</dbReference>
<dbReference type="GO" id="GO:0010506">
    <property type="term" value="P:regulation of autophagy"/>
    <property type="evidence" value="ECO:0007669"/>
    <property type="project" value="InterPro"/>
</dbReference>
<dbReference type="GO" id="GO:0005737">
    <property type="term" value="C:cytoplasm"/>
    <property type="evidence" value="ECO:0007669"/>
    <property type="project" value="TreeGrafter"/>
</dbReference>
<feature type="region of interest" description="Disordered" evidence="1">
    <location>
        <begin position="439"/>
        <end position="478"/>
    </location>
</feature>
<feature type="domain" description="Protein kinase" evidence="2">
    <location>
        <begin position="1"/>
        <end position="92"/>
    </location>
</feature>
<dbReference type="SUPFAM" id="SSF48371">
    <property type="entry name" value="ARM repeat"/>
    <property type="match status" value="1"/>
</dbReference>
<evidence type="ECO:0000313" key="4">
    <source>
        <dbReference type="Proteomes" id="UP000324800"/>
    </source>
</evidence>
<organism evidence="3 4">
    <name type="scientific">Streblomastix strix</name>
    <dbReference type="NCBI Taxonomy" id="222440"/>
    <lineage>
        <taxon>Eukaryota</taxon>
        <taxon>Metamonada</taxon>
        <taxon>Preaxostyla</taxon>
        <taxon>Oxymonadida</taxon>
        <taxon>Streblomastigidae</taxon>
        <taxon>Streblomastix</taxon>
    </lineage>
</organism>
<dbReference type="InterPro" id="IPR045269">
    <property type="entry name" value="Atg1-like"/>
</dbReference>
<evidence type="ECO:0000259" key="2">
    <source>
        <dbReference type="PROSITE" id="PS50011"/>
    </source>
</evidence>
<dbReference type="AlphaFoldDB" id="A0A5J4UZR6"/>
<dbReference type="InterPro" id="IPR000719">
    <property type="entry name" value="Prot_kinase_dom"/>
</dbReference>
<gene>
    <name evidence="3" type="ORF">EZS28_028760</name>
</gene>
<dbReference type="InterPro" id="IPR011009">
    <property type="entry name" value="Kinase-like_dom_sf"/>
</dbReference>
<dbReference type="PROSITE" id="PS50011">
    <property type="entry name" value="PROTEIN_KINASE_DOM"/>
    <property type="match status" value="1"/>
</dbReference>
<evidence type="ECO:0000313" key="3">
    <source>
        <dbReference type="EMBL" id="KAA6375713.1"/>
    </source>
</evidence>
<dbReference type="Pfam" id="PF00069">
    <property type="entry name" value="Pkinase"/>
    <property type="match status" value="1"/>
</dbReference>
<dbReference type="InterPro" id="IPR016024">
    <property type="entry name" value="ARM-type_fold"/>
</dbReference>
<dbReference type="GO" id="GO:0005524">
    <property type="term" value="F:ATP binding"/>
    <property type="evidence" value="ECO:0007669"/>
    <property type="project" value="InterPro"/>
</dbReference>
<sequence length="478" mass="55230">MSPEQIMGGSKLKVDSKIDMWAVGIILFQLTTHTFPFETTELPDINQFMFARQLNRPDVLKDDLLWDFLQHLLSFDRNSRFSAEQALKHDFLSGESAIDLISASALKLAQVAIKSQKKGDPNITQYDIDAEFIVVKADIKQIINYEPETELKKIQLQKGWQQLQSQSSSSSQSQLQQLLNHSLPHPYLTQLQQQQIIITIIQEVIFNNESDMENKKNACWILDALYPEGIKLPINLKAQIIKQFCDQSKSDNDEIRENALLSLSCIAVNQDNHEIIVSEGIIEKSSEYIKQKSEGEDIGYSTDHEDEAKQILSAFAYPDKMKEIMKIGRIVQNRTNHDAILDGSFENDIFKYEYKSLNYLQLTYNLLKFGTNANKKKVALAVKEKVERLQINEYVNELINEYTLIKKDQLTSKTQEVIVLIKTIEESIEEEGEFEEINAHNIWNQTKEENNNDNDDEEEFDDEENYFGDDEHDDEQEN</sequence>
<dbReference type="Proteomes" id="UP000324800">
    <property type="component" value="Unassembled WGS sequence"/>
</dbReference>
<evidence type="ECO:0000256" key="1">
    <source>
        <dbReference type="SAM" id="MobiDB-lite"/>
    </source>
</evidence>
<dbReference type="InterPro" id="IPR011989">
    <property type="entry name" value="ARM-like"/>
</dbReference>
<reference evidence="3 4" key="1">
    <citation type="submission" date="2019-03" db="EMBL/GenBank/DDBJ databases">
        <title>Single cell metagenomics reveals metabolic interactions within the superorganism composed of flagellate Streblomastix strix and complex community of Bacteroidetes bacteria on its surface.</title>
        <authorList>
            <person name="Treitli S.C."/>
            <person name="Kolisko M."/>
            <person name="Husnik F."/>
            <person name="Keeling P."/>
            <person name="Hampl V."/>
        </authorList>
    </citation>
    <scope>NUCLEOTIDE SEQUENCE [LARGE SCALE GENOMIC DNA]</scope>
    <source>
        <strain evidence="3">ST1C</strain>
    </source>
</reference>